<organism evidence="7 8">
    <name type="scientific">Aquitalea magnusonii</name>
    <dbReference type="NCBI Taxonomy" id="332411"/>
    <lineage>
        <taxon>Bacteria</taxon>
        <taxon>Pseudomonadati</taxon>
        <taxon>Pseudomonadota</taxon>
        <taxon>Betaproteobacteria</taxon>
        <taxon>Neisseriales</taxon>
        <taxon>Chromobacteriaceae</taxon>
        <taxon>Aquitalea</taxon>
    </lineage>
</organism>
<feature type="domain" description="VRR-NUC" evidence="6">
    <location>
        <begin position="81"/>
        <end position="200"/>
    </location>
</feature>
<evidence type="ECO:0000256" key="2">
    <source>
        <dbReference type="ARBA" id="ARBA00022722"/>
    </source>
</evidence>
<reference evidence="7 8" key="2">
    <citation type="journal article" date="2017" name="Genome Announc.">
        <title>Draft genome sequence of Aquitalea magnusonii strain H3, a plant growth-promoting bacterium of duckweed Lemna minor.</title>
        <authorList>
            <person name="Ishizawa H."/>
            <person name="Kuroda M."/>
            <person name="Ike M."/>
        </authorList>
    </citation>
    <scope>NUCLEOTIDE SEQUENCE [LARGE SCALE GENOMIC DNA]</scope>
    <source>
        <strain evidence="7 8">H3</strain>
    </source>
</reference>
<evidence type="ECO:0000313" key="7">
    <source>
        <dbReference type="EMBL" id="BBF87100.1"/>
    </source>
</evidence>
<dbReference type="GO" id="GO:0016788">
    <property type="term" value="F:hydrolase activity, acting on ester bonds"/>
    <property type="evidence" value="ECO:0007669"/>
    <property type="project" value="InterPro"/>
</dbReference>
<evidence type="ECO:0000256" key="4">
    <source>
        <dbReference type="SAM" id="MobiDB-lite"/>
    </source>
</evidence>
<keyword evidence="8" id="KW-1185">Reference proteome</keyword>
<keyword evidence="3" id="KW-0378">Hydrolase</keyword>
<dbReference type="AlphaFoldDB" id="A0A3G9GGV7"/>
<feature type="region of interest" description="Disordered" evidence="4">
    <location>
        <begin position="101"/>
        <end position="124"/>
    </location>
</feature>
<dbReference type="Pfam" id="PF08774">
    <property type="entry name" value="VRR_NUC"/>
    <property type="match status" value="1"/>
</dbReference>
<name>A0A3G9GGV7_9NEIS</name>
<accession>A0A3G9GGV7</accession>
<keyword evidence="5" id="KW-1133">Transmembrane helix</keyword>
<dbReference type="KEGG" id="amah:DLM_3514"/>
<gene>
    <name evidence="7" type="ORF">DLM_3514</name>
</gene>
<dbReference type="InterPro" id="IPR014883">
    <property type="entry name" value="VRR_NUC"/>
</dbReference>
<evidence type="ECO:0000256" key="5">
    <source>
        <dbReference type="SAM" id="Phobius"/>
    </source>
</evidence>
<reference evidence="8" key="1">
    <citation type="journal article" date="2017" name="Biotechnol. Biofuels">
        <title>Evaluation of environmental bacterial communities as a factor affecting the growth of duckweed Lemna minor.</title>
        <authorList>
            <person name="Ishizawa H."/>
            <person name="Kuroda M."/>
            <person name="Morikawa M."/>
            <person name="Ike M."/>
        </authorList>
    </citation>
    <scope>NUCLEOTIDE SEQUENCE [LARGE SCALE GENOMIC DNA]</scope>
    <source>
        <strain evidence="8">H3</strain>
    </source>
</reference>
<dbReference type="GO" id="GO:0004518">
    <property type="term" value="F:nuclease activity"/>
    <property type="evidence" value="ECO:0007669"/>
    <property type="project" value="UniProtKB-KW"/>
</dbReference>
<feature type="transmembrane region" description="Helical" evidence="5">
    <location>
        <begin position="393"/>
        <end position="411"/>
    </location>
</feature>
<protein>
    <recommendedName>
        <fullName evidence="6">VRR-NUC domain-containing protein</fullName>
    </recommendedName>
</protein>
<evidence type="ECO:0000256" key="1">
    <source>
        <dbReference type="ARBA" id="ARBA00001946"/>
    </source>
</evidence>
<sequence length="412" mass="45704">MTTLTPKMAGNGVTRLEEDLQYAKLPTSEDKPYLQPKAEVAIRTPDVRLAVSKSGKTFTINARQVVMSAEIRGDERHHEYLWYYKAEVSFDMPLDPKGVPKPFLSSSERPDPNRRHSLTPFPKGMRTGFLRRPDLIIVKNKSRRWPGRATTDHDGVAHGDNLHRVVEVKFPGDTLSIKQEEAYKQIAGGADRFTLLHVIPPREKQRQAEPVKQPAPIFAPRADGIPRGENRRVPIYGPKPLPDPAFYEVWLDDAKQLVYSLAEDGKALAKDLRQAVGQLSAKVQTELKQNAPWLFTAGHWLQDRASGAWNFVNEQGQRIASWTTAQLQAAWKEIQRYTDLTLDTLRQIDWTQVLLDIGQGLLAVAVVIAGAIVVFVLGGWLVAALTALVEMGAIAWAAVATMLGGSALATAS</sequence>
<keyword evidence="5" id="KW-0812">Transmembrane</keyword>
<evidence type="ECO:0000313" key="8">
    <source>
        <dbReference type="Proteomes" id="UP000198290"/>
    </source>
</evidence>
<dbReference type="EMBL" id="AP018823">
    <property type="protein sequence ID" value="BBF87100.1"/>
    <property type="molecule type" value="Genomic_DNA"/>
</dbReference>
<comment type="cofactor">
    <cofactor evidence="1">
        <name>Mg(2+)</name>
        <dbReference type="ChEBI" id="CHEBI:18420"/>
    </cofactor>
</comment>
<reference evidence="8" key="3">
    <citation type="journal article" date="2017" name="Plant Physiol. Biochem.">
        <title>Differential oxidative and antioxidative response of duckweed Lemna minor toward plant growth promoting/inhibiting bacteria.</title>
        <authorList>
            <person name="Ishizawa H."/>
            <person name="Kuroda M."/>
            <person name="Morikawa M."/>
            <person name="Ike M."/>
        </authorList>
    </citation>
    <scope>NUCLEOTIDE SEQUENCE [LARGE SCALE GENOMIC DNA]</scope>
    <source>
        <strain evidence="8">H3</strain>
    </source>
</reference>
<proteinExistence type="predicted"/>
<keyword evidence="5" id="KW-0472">Membrane</keyword>
<evidence type="ECO:0000259" key="6">
    <source>
        <dbReference type="SMART" id="SM00990"/>
    </source>
</evidence>
<feature type="transmembrane region" description="Helical" evidence="5">
    <location>
        <begin position="361"/>
        <end position="387"/>
    </location>
</feature>
<keyword evidence="2" id="KW-0540">Nuclease</keyword>
<dbReference type="RefSeq" id="WP_167467154.1">
    <property type="nucleotide sequence ID" value="NZ_AP018823.1"/>
</dbReference>
<dbReference type="Proteomes" id="UP000198290">
    <property type="component" value="Chromosome"/>
</dbReference>
<evidence type="ECO:0000256" key="3">
    <source>
        <dbReference type="ARBA" id="ARBA00022801"/>
    </source>
</evidence>
<dbReference type="SMART" id="SM00990">
    <property type="entry name" value="VRR_NUC"/>
    <property type="match status" value="1"/>
</dbReference>